<gene>
    <name evidence="2" type="ORF">DK869_02995</name>
</gene>
<dbReference type="PANTHER" id="PTHR43760:SF1">
    <property type="entry name" value="ENDORIBONUCLEASE L-PSP_CHORISMATE MUTASE-LIKE DOMAIN-CONTAINING PROTEIN"/>
    <property type="match status" value="1"/>
</dbReference>
<sequence length="153" mass="16305">MSSIEERIAKLGIQLPTPTAPVANYLPAIKTNNSLIISGQLPFIDGKLFATGKLGATIDLKTGQQAARYCMINILAQAKAAIGQLNEISKLIRLGGFIASIPEFTQQAVVMNGASDLAVEIFGDKGRHARSAFGVACLPMDACVEVEAWFELK</sequence>
<dbReference type="Pfam" id="PF14588">
    <property type="entry name" value="YjgF_endoribonc"/>
    <property type="match status" value="1"/>
</dbReference>
<evidence type="ECO:0000313" key="2">
    <source>
        <dbReference type="EMBL" id="PXZ01976.1"/>
    </source>
</evidence>
<reference evidence="2 3" key="1">
    <citation type="submission" date="2018-05" db="EMBL/GenBank/DDBJ databases">
        <title>Reference genomes for bee gut microbiota database.</title>
        <authorList>
            <person name="Ellegaard K.M."/>
        </authorList>
    </citation>
    <scope>NUCLEOTIDE SEQUENCE [LARGE SCALE GENOMIC DNA]</scope>
    <source>
        <strain evidence="2 3">ESL0284</strain>
    </source>
</reference>
<name>A0A318N3E7_9PROT</name>
<protein>
    <recommendedName>
        <fullName evidence="1">Endoribonuclease L-PSP/chorismate mutase-like domain-containing protein</fullName>
    </recommendedName>
</protein>
<dbReference type="RefSeq" id="WP_110438494.1">
    <property type="nucleotide sequence ID" value="NZ_CP033087.1"/>
</dbReference>
<comment type="caution">
    <text evidence="2">The sequence shown here is derived from an EMBL/GenBank/DDBJ whole genome shotgun (WGS) entry which is preliminary data.</text>
</comment>
<proteinExistence type="predicted"/>
<accession>A0A318N3E7</accession>
<dbReference type="PANTHER" id="PTHR43760">
    <property type="entry name" value="ENDORIBONUCLEASE-RELATED"/>
    <property type="match status" value="1"/>
</dbReference>
<evidence type="ECO:0000259" key="1">
    <source>
        <dbReference type="Pfam" id="PF14588"/>
    </source>
</evidence>
<dbReference type="AlphaFoldDB" id="A0A318N3E7"/>
<dbReference type="InterPro" id="IPR035959">
    <property type="entry name" value="RutC-like_sf"/>
</dbReference>
<dbReference type="InterPro" id="IPR013813">
    <property type="entry name" value="Endoribo_LPSP/chorism_mut-like"/>
</dbReference>
<dbReference type="Gene3D" id="3.30.1330.40">
    <property type="entry name" value="RutC-like"/>
    <property type="match status" value="1"/>
</dbReference>
<feature type="domain" description="Endoribonuclease L-PSP/chorismate mutase-like" evidence="1">
    <location>
        <begin position="5"/>
        <end position="146"/>
    </location>
</feature>
<organism evidence="2 3">
    <name type="scientific">Commensalibacter melissae</name>
    <dbReference type="NCBI Taxonomy" id="2070537"/>
    <lineage>
        <taxon>Bacteria</taxon>
        <taxon>Pseudomonadati</taxon>
        <taxon>Pseudomonadota</taxon>
        <taxon>Alphaproteobacteria</taxon>
        <taxon>Acetobacterales</taxon>
        <taxon>Acetobacteraceae</taxon>
    </lineage>
</organism>
<dbReference type="OrthoDB" id="9806350at2"/>
<evidence type="ECO:0000313" key="3">
    <source>
        <dbReference type="Proteomes" id="UP000247565"/>
    </source>
</evidence>
<dbReference type="CDD" id="cd02199">
    <property type="entry name" value="YjgF_YER057c_UK114_like_1"/>
    <property type="match status" value="1"/>
</dbReference>
<dbReference type="SUPFAM" id="SSF55298">
    <property type="entry name" value="YjgF-like"/>
    <property type="match status" value="1"/>
</dbReference>
<dbReference type="Proteomes" id="UP000247565">
    <property type="component" value="Unassembled WGS sequence"/>
</dbReference>
<keyword evidence="3" id="KW-1185">Reference proteome</keyword>
<dbReference type="GeneID" id="83703442"/>
<dbReference type="EMBL" id="QGLT01000001">
    <property type="protein sequence ID" value="PXZ01976.1"/>
    <property type="molecule type" value="Genomic_DNA"/>
</dbReference>